<feature type="region of interest" description="Disordered" evidence="1">
    <location>
        <begin position="96"/>
        <end position="122"/>
    </location>
</feature>
<evidence type="ECO:0000313" key="3">
    <source>
        <dbReference type="Proteomes" id="UP001353858"/>
    </source>
</evidence>
<dbReference type="EMBL" id="JARPUR010000001">
    <property type="protein sequence ID" value="KAK4885327.1"/>
    <property type="molecule type" value="Genomic_DNA"/>
</dbReference>
<proteinExistence type="predicted"/>
<gene>
    <name evidence="2" type="ORF">RN001_001598</name>
</gene>
<protein>
    <submittedName>
        <fullName evidence="2">Uncharacterized protein</fullName>
    </submittedName>
</protein>
<organism evidence="2 3">
    <name type="scientific">Aquatica leii</name>
    <dbReference type="NCBI Taxonomy" id="1421715"/>
    <lineage>
        <taxon>Eukaryota</taxon>
        <taxon>Metazoa</taxon>
        <taxon>Ecdysozoa</taxon>
        <taxon>Arthropoda</taxon>
        <taxon>Hexapoda</taxon>
        <taxon>Insecta</taxon>
        <taxon>Pterygota</taxon>
        <taxon>Neoptera</taxon>
        <taxon>Endopterygota</taxon>
        <taxon>Coleoptera</taxon>
        <taxon>Polyphaga</taxon>
        <taxon>Elateriformia</taxon>
        <taxon>Elateroidea</taxon>
        <taxon>Lampyridae</taxon>
        <taxon>Luciolinae</taxon>
        <taxon>Aquatica</taxon>
    </lineage>
</organism>
<reference evidence="3" key="1">
    <citation type="submission" date="2023-01" db="EMBL/GenBank/DDBJ databases">
        <title>Key to firefly adult light organ development and bioluminescence: homeobox transcription factors regulate luciferase expression and transportation to peroxisome.</title>
        <authorList>
            <person name="Fu X."/>
        </authorList>
    </citation>
    <scope>NUCLEOTIDE SEQUENCE [LARGE SCALE GENOMIC DNA]</scope>
</reference>
<sequence length="192" mass="22035">MNKQWCVVEFDDGVQLVPKHWIKGKKCYWPSFKSNLRYQKAVQKYEDPDDAWPLYNMRILGTYGTFELAKGKLKIAEELSDLNSDCEEIAKQKRRDRMRKVLSSDEEDNDDDDSDTDTPYPTIPSIIQRQGTMLNSLVREQSNSPLDHCLSETQIATSSKSDATEQSSSIATKSQDVLEFQKIVLAQISFIK</sequence>
<name>A0AAN7PG64_9COLE</name>
<accession>A0AAN7PG64</accession>
<dbReference type="Proteomes" id="UP001353858">
    <property type="component" value="Unassembled WGS sequence"/>
</dbReference>
<dbReference type="PANTHER" id="PTHR34153">
    <property type="entry name" value="SI:CH211-262H13.3-RELATED-RELATED"/>
    <property type="match status" value="1"/>
</dbReference>
<evidence type="ECO:0000313" key="2">
    <source>
        <dbReference type="EMBL" id="KAK4885327.1"/>
    </source>
</evidence>
<dbReference type="PANTHER" id="PTHR34153:SF2">
    <property type="entry name" value="SI:CH211-262H13.3-RELATED"/>
    <property type="match status" value="1"/>
</dbReference>
<comment type="caution">
    <text evidence="2">The sequence shown here is derived from an EMBL/GenBank/DDBJ whole genome shotgun (WGS) entry which is preliminary data.</text>
</comment>
<evidence type="ECO:0000256" key="1">
    <source>
        <dbReference type="SAM" id="MobiDB-lite"/>
    </source>
</evidence>
<keyword evidence="3" id="KW-1185">Reference proteome</keyword>
<feature type="compositionally biased region" description="Acidic residues" evidence="1">
    <location>
        <begin position="104"/>
        <end position="116"/>
    </location>
</feature>
<dbReference type="AlphaFoldDB" id="A0AAN7PG64"/>